<name>A0ABY7JPG8_9FIRM</name>
<reference evidence="2" key="1">
    <citation type="submission" date="2022-12" db="EMBL/GenBank/DDBJ databases">
        <title>Peptostreptococcus.</title>
        <authorList>
            <person name="Lee S.H."/>
        </authorList>
    </citation>
    <scope>NUCLEOTIDE SEQUENCE</scope>
    <source>
        <strain evidence="2">CBA3647</strain>
    </source>
</reference>
<organism evidence="2 3">
    <name type="scientific">Peptostreptococcus equinus</name>
    <dbReference type="NCBI Taxonomy" id="3003601"/>
    <lineage>
        <taxon>Bacteria</taxon>
        <taxon>Bacillati</taxon>
        <taxon>Bacillota</taxon>
        <taxon>Clostridia</taxon>
        <taxon>Peptostreptococcales</taxon>
        <taxon>Peptostreptococcaceae</taxon>
        <taxon>Peptostreptococcus</taxon>
    </lineage>
</organism>
<dbReference type="EMBL" id="CP114052">
    <property type="protein sequence ID" value="WAW15252.1"/>
    <property type="molecule type" value="Genomic_DNA"/>
</dbReference>
<evidence type="ECO:0000313" key="2">
    <source>
        <dbReference type="EMBL" id="WAW15252.1"/>
    </source>
</evidence>
<keyword evidence="3" id="KW-1185">Reference proteome</keyword>
<sequence length="92" mass="10815">MAKMRISYLNSEKKELVNVDHLRAIRVDTFMFIYDKEINTCSVYTENDDLKSVGEFDTDVFDSSVCREWIKNHIGEPRTLSYEESLKIAEEN</sequence>
<proteinExistence type="predicted"/>
<protein>
    <submittedName>
        <fullName evidence="2">Uncharacterized protein</fullName>
    </submittedName>
</protein>
<evidence type="ECO:0000313" key="1">
    <source>
        <dbReference type="EMBL" id="WAW14637.1"/>
    </source>
</evidence>
<gene>
    <name evidence="2" type="ORF">O0R46_02035</name>
    <name evidence="1" type="ORF">O0R46_08540</name>
</gene>
<dbReference type="RefSeq" id="WP_269311334.1">
    <property type="nucleotide sequence ID" value="NZ_CP114052.1"/>
</dbReference>
<dbReference type="EMBL" id="CP114052">
    <property type="protein sequence ID" value="WAW14637.1"/>
    <property type="molecule type" value="Genomic_DNA"/>
</dbReference>
<accession>A0ABY7JPG8</accession>
<dbReference type="Proteomes" id="UP001164187">
    <property type="component" value="Chromosome"/>
</dbReference>
<evidence type="ECO:0000313" key="3">
    <source>
        <dbReference type="Proteomes" id="UP001164187"/>
    </source>
</evidence>